<comment type="caution">
    <text evidence="2">The sequence shown here is derived from an EMBL/GenBank/DDBJ whole genome shotgun (WGS) entry which is preliminary data.</text>
</comment>
<feature type="compositionally biased region" description="Basic and acidic residues" evidence="1">
    <location>
        <begin position="60"/>
        <end position="81"/>
    </location>
</feature>
<dbReference type="PROSITE" id="PS51257">
    <property type="entry name" value="PROKAR_LIPOPROTEIN"/>
    <property type="match status" value="1"/>
</dbReference>
<organism evidence="2">
    <name type="scientific">hydrocarbon metagenome</name>
    <dbReference type="NCBI Taxonomy" id="938273"/>
    <lineage>
        <taxon>unclassified sequences</taxon>
        <taxon>metagenomes</taxon>
        <taxon>ecological metagenomes</taxon>
    </lineage>
</organism>
<feature type="region of interest" description="Disordered" evidence="1">
    <location>
        <begin position="48"/>
        <end position="81"/>
    </location>
</feature>
<protein>
    <recommendedName>
        <fullName evidence="3">Lipoprotein</fullName>
    </recommendedName>
</protein>
<evidence type="ECO:0008006" key="3">
    <source>
        <dbReference type="Google" id="ProtNLM"/>
    </source>
</evidence>
<dbReference type="EMBL" id="LNQE01001495">
    <property type="protein sequence ID" value="KUG16485.1"/>
    <property type="molecule type" value="Genomic_DNA"/>
</dbReference>
<reference evidence="2" key="1">
    <citation type="journal article" date="2015" name="Proc. Natl. Acad. Sci. U.S.A.">
        <title>Networks of energetic and metabolic interactions define dynamics in microbial communities.</title>
        <authorList>
            <person name="Embree M."/>
            <person name="Liu J.K."/>
            <person name="Al-Bassam M.M."/>
            <person name="Zengler K."/>
        </authorList>
    </citation>
    <scope>NUCLEOTIDE SEQUENCE</scope>
</reference>
<proteinExistence type="predicted"/>
<dbReference type="AlphaFoldDB" id="A0A0W8F6L1"/>
<evidence type="ECO:0000256" key="1">
    <source>
        <dbReference type="SAM" id="MobiDB-lite"/>
    </source>
</evidence>
<evidence type="ECO:0000313" key="2">
    <source>
        <dbReference type="EMBL" id="KUG16485.1"/>
    </source>
</evidence>
<name>A0A0W8F6L1_9ZZZZ</name>
<gene>
    <name evidence="2" type="ORF">ASZ90_013843</name>
</gene>
<sequence>MKIHSVLCLALVIALLASPAWAGCGRWVIRDDTDYLSDPDFDQAVASSTGAAATLNPDGTIKESSEKDAANEKAQNEKPDERAIQKEAEIKENAAPKEENIADLGGEWRVLLEMKIDGQDKQNALDLILIQTVDRLQGYGTILDEGADLPATATGSISDDSVSLIVSLVEQKKEYQLDLAFIEGGLKGICELYESEKLVGRGNATASRLSS</sequence>
<accession>A0A0W8F6L1</accession>